<proteinExistence type="predicted"/>
<dbReference type="AlphaFoldDB" id="A0A1R1Y465"/>
<evidence type="ECO:0000313" key="1">
    <source>
        <dbReference type="EMBL" id="OMJ21703.1"/>
    </source>
</evidence>
<evidence type="ECO:0000313" key="2">
    <source>
        <dbReference type="Proteomes" id="UP000187429"/>
    </source>
</evidence>
<protein>
    <submittedName>
        <fullName evidence="1">Uncharacterized protein</fullName>
    </submittedName>
</protein>
<comment type="caution">
    <text evidence="1">The sequence shown here is derived from an EMBL/GenBank/DDBJ whole genome shotgun (WGS) entry which is preliminary data.</text>
</comment>
<accession>A0A1R1Y465</accession>
<reference evidence="2" key="1">
    <citation type="submission" date="2017-01" db="EMBL/GenBank/DDBJ databases">
        <authorList>
            <person name="Wang Y."/>
            <person name="White M."/>
            <person name="Kvist S."/>
            <person name="Moncalvo J.-M."/>
        </authorList>
    </citation>
    <scope>NUCLEOTIDE SEQUENCE [LARGE SCALE GENOMIC DNA]</scope>
    <source>
        <strain evidence="2">ID-206-W2</strain>
    </source>
</reference>
<gene>
    <name evidence="1" type="ORF">AYI69_g5716</name>
</gene>
<dbReference type="EMBL" id="LSSM01002435">
    <property type="protein sequence ID" value="OMJ21703.1"/>
    <property type="molecule type" value="Genomic_DNA"/>
</dbReference>
<sequence>MLVLRSNDSEKNTEIRVPGKHRKFVTEINIGNRAFWCQYAHQRDATSNSETQNKVIETGMNKADENRPDMIKKPFLIHREGPIDFRIIITVEAHDKNFTGAKGQNLESRKNWEQKLKFS</sequence>
<keyword evidence="2" id="KW-1185">Reference proteome</keyword>
<name>A0A1R1Y465_9FUNG</name>
<dbReference type="Proteomes" id="UP000187429">
    <property type="component" value="Unassembled WGS sequence"/>
</dbReference>
<organism evidence="1 2">
    <name type="scientific">Smittium culicis</name>
    <dbReference type="NCBI Taxonomy" id="133412"/>
    <lineage>
        <taxon>Eukaryota</taxon>
        <taxon>Fungi</taxon>
        <taxon>Fungi incertae sedis</taxon>
        <taxon>Zoopagomycota</taxon>
        <taxon>Kickxellomycotina</taxon>
        <taxon>Harpellomycetes</taxon>
        <taxon>Harpellales</taxon>
        <taxon>Legeriomycetaceae</taxon>
        <taxon>Smittium</taxon>
    </lineage>
</organism>